<dbReference type="AlphaFoldDB" id="A0AAD6HXN7"/>
<dbReference type="InterPro" id="IPR002110">
    <property type="entry name" value="Ankyrin_rpt"/>
</dbReference>
<dbReference type="EMBL" id="JAQJAN010000001">
    <property type="protein sequence ID" value="KAJ5741097.1"/>
    <property type="molecule type" value="Genomic_DNA"/>
</dbReference>
<dbReference type="PROSITE" id="PS50297">
    <property type="entry name" value="ANK_REP_REGION"/>
    <property type="match status" value="1"/>
</dbReference>
<dbReference type="SUPFAM" id="SSF48403">
    <property type="entry name" value="Ankyrin repeat"/>
    <property type="match status" value="1"/>
</dbReference>
<evidence type="ECO:0008006" key="4">
    <source>
        <dbReference type="Google" id="ProtNLM"/>
    </source>
</evidence>
<dbReference type="Gene3D" id="1.25.40.20">
    <property type="entry name" value="Ankyrin repeat-containing domain"/>
    <property type="match status" value="1"/>
</dbReference>
<protein>
    <recommendedName>
        <fullName evidence="4">Ankyrin</fullName>
    </recommendedName>
</protein>
<comment type="caution">
    <text evidence="2">The sequence shown here is derived from an EMBL/GenBank/DDBJ whole genome shotgun (WGS) entry which is preliminary data.</text>
</comment>
<evidence type="ECO:0000256" key="1">
    <source>
        <dbReference type="PROSITE-ProRule" id="PRU00023"/>
    </source>
</evidence>
<dbReference type="Pfam" id="PF00023">
    <property type="entry name" value="Ank"/>
    <property type="match status" value="1"/>
</dbReference>
<keyword evidence="3" id="KW-1185">Reference proteome</keyword>
<dbReference type="InterPro" id="IPR036770">
    <property type="entry name" value="Ankyrin_rpt-contain_sf"/>
</dbReference>
<name>A0AAD6HXN7_9EURO</name>
<sequence>MEDPESQDIHELTVVRIDVNHGTVNRQTAFYGDALQAASCAGHENIVQMLLDKGANINATAGVFGTAIEAASGNARVRQMLLHAL</sequence>
<reference evidence="2" key="1">
    <citation type="journal article" date="2023" name="IMA Fungus">
        <title>Comparative genomic study of the Penicillium genus elucidates a diverse pangenome and 15 lateral gene transfer events.</title>
        <authorList>
            <person name="Petersen C."/>
            <person name="Sorensen T."/>
            <person name="Nielsen M.R."/>
            <person name="Sondergaard T.E."/>
            <person name="Sorensen J.L."/>
            <person name="Fitzpatrick D.A."/>
            <person name="Frisvad J.C."/>
            <person name="Nielsen K.L."/>
        </authorList>
    </citation>
    <scope>NUCLEOTIDE SEQUENCE</scope>
    <source>
        <strain evidence="2">IBT 17514</strain>
    </source>
</reference>
<evidence type="ECO:0000313" key="3">
    <source>
        <dbReference type="Proteomes" id="UP001215712"/>
    </source>
</evidence>
<dbReference type="PROSITE" id="PS50088">
    <property type="entry name" value="ANK_REPEAT"/>
    <property type="match status" value="1"/>
</dbReference>
<keyword evidence="1" id="KW-0040">ANK repeat</keyword>
<reference evidence="2" key="2">
    <citation type="submission" date="2023-01" db="EMBL/GenBank/DDBJ databases">
        <authorList>
            <person name="Petersen C."/>
        </authorList>
    </citation>
    <scope>NUCLEOTIDE SEQUENCE</scope>
    <source>
        <strain evidence="2">IBT 17514</strain>
    </source>
</reference>
<evidence type="ECO:0000313" key="2">
    <source>
        <dbReference type="EMBL" id="KAJ5741097.1"/>
    </source>
</evidence>
<proteinExistence type="predicted"/>
<organism evidence="2 3">
    <name type="scientific">Penicillium malachiteum</name>
    <dbReference type="NCBI Taxonomy" id="1324776"/>
    <lineage>
        <taxon>Eukaryota</taxon>
        <taxon>Fungi</taxon>
        <taxon>Dikarya</taxon>
        <taxon>Ascomycota</taxon>
        <taxon>Pezizomycotina</taxon>
        <taxon>Eurotiomycetes</taxon>
        <taxon>Eurotiomycetidae</taxon>
        <taxon>Eurotiales</taxon>
        <taxon>Aspergillaceae</taxon>
        <taxon>Penicillium</taxon>
    </lineage>
</organism>
<dbReference type="Proteomes" id="UP001215712">
    <property type="component" value="Unassembled WGS sequence"/>
</dbReference>
<feature type="repeat" description="ANK" evidence="1">
    <location>
        <begin position="34"/>
        <end position="62"/>
    </location>
</feature>
<gene>
    <name evidence="2" type="ORF">N7493_000969</name>
</gene>
<accession>A0AAD6HXN7</accession>